<protein>
    <submittedName>
        <fullName evidence="4">Uncharacterized protein</fullName>
    </submittedName>
</protein>
<feature type="compositionally biased region" description="Basic residues" evidence="3">
    <location>
        <begin position="50"/>
        <end position="60"/>
    </location>
</feature>
<dbReference type="InterPro" id="IPR040389">
    <property type="entry name" value="SMR"/>
</dbReference>
<evidence type="ECO:0000256" key="3">
    <source>
        <dbReference type="SAM" id="MobiDB-lite"/>
    </source>
</evidence>
<dbReference type="GO" id="GO:0004860">
    <property type="term" value="F:protein kinase inhibitor activity"/>
    <property type="evidence" value="ECO:0007669"/>
    <property type="project" value="UniProtKB-KW"/>
</dbReference>
<evidence type="ECO:0000313" key="5">
    <source>
        <dbReference type="Proteomes" id="UP000233551"/>
    </source>
</evidence>
<gene>
    <name evidence="4" type="ORF">CRG98_030905</name>
</gene>
<evidence type="ECO:0000256" key="1">
    <source>
        <dbReference type="ARBA" id="ARBA00023013"/>
    </source>
</evidence>
<dbReference type="PANTHER" id="PTHR33142:SF15">
    <property type="entry name" value="CYCLIN-DEPENDENT PROTEIN KINASE INHIBITOR SMR4"/>
    <property type="match status" value="1"/>
</dbReference>
<proteinExistence type="predicted"/>
<dbReference type="Proteomes" id="UP000233551">
    <property type="component" value="Unassembled WGS sequence"/>
</dbReference>
<dbReference type="AlphaFoldDB" id="A0A2I0IXG4"/>
<feature type="region of interest" description="Disordered" evidence="3">
    <location>
        <begin position="1"/>
        <end position="60"/>
    </location>
</feature>
<organism evidence="4 5">
    <name type="scientific">Punica granatum</name>
    <name type="common">Pomegranate</name>
    <dbReference type="NCBI Taxonomy" id="22663"/>
    <lineage>
        <taxon>Eukaryota</taxon>
        <taxon>Viridiplantae</taxon>
        <taxon>Streptophyta</taxon>
        <taxon>Embryophyta</taxon>
        <taxon>Tracheophyta</taxon>
        <taxon>Spermatophyta</taxon>
        <taxon>Magnoliopsida</taxon>
        <taxon>eudicotyledons</taxon>
        <taxon>Gunneridae</taxon>
        <taxon>Pentapetalae</taxon>
        <taxon>rosids</taxon>
        <taxon>malvids</taxon>
        <taxon>Myrtales</taxon>
        <taxon>Lythraceae</taxon>
        <taxon>Punica</taxon>
    </lineage>
</organism>
<dbReference type="PANTHER" id="PTHR33142">
    <property type="entry name" value="CYCLIN-DEPENDENT PROTEIN KINASE INHIBITOR SMR13"/>
    <property type="match status" value="1"/>
</dbReference>
<dbReference type="GO" id="GO:0005634">
    <property type="term" value="C:nucleus"/>
    <property type="evidence" value="ECO:0007669"/>
    <property type="project" value="TreeGrafter"/>
</dbReference>
<dbReference type="GO" id="GO:0032875">
    <property type="term" value="P:regulation of DNA endoreduplication"/>
    <property type="evidence" value="ECO:0007669"/>
    <property type="project" value="InterPro"/>
</dbReference>
<keyword evidence="2" id="KW-0131">Cell cycle</keyword>
<accession>A0A2I0IXG4</accession>
<evidence type="ECO:0000313" key="4">
    <source>
        <dbReference type="EMBL" id="PKI48688.1"/>
    </source>
</evidence>
<keyword evidence="5" id="KW-1185">Reference proteome</keyword>
<name>A0A2I0IXG4_PUNGR</name>
<dbReference type="EMBL" id="PGOL01002351">
    <property type="protein sequence ID" value="PKI48688.1"/>
    <property type="molecule type" value="Genomic_DNA"/>
</dbReference>
<feature type="compositionally biased region" description="Basic and acidic residues" evidence="3">
    <location>
        <begin position="33"/>
        <end position="45"/>
    </location>
</feature>
<sequence length="88" mass="9874">MGTDQLVRGEMMTGAGPSSGEDHVEELSGCMTPRREEYRIPERRVPPPPPRKRPLLIPHRGKTREIPMHGYFQPPDDLEAVFALGARA</sequence>
<comment type="caution">
    <text evidence="4">The sequence shown here is derived from an EMBL/GenBank/DDBJ whole genome shotgun (WGS) entry which is preliminary data.</text>
</comment>
<reference evidence="4 5" key="1">
    <citation type="submission" date="2017-11" db="EMBL/GenBank/DDBJ databases">
        <title>De-novo sequencing of pomegranate (Punica granatum L.) genome.</title>
        <authorList>
            <person name="Akparov Z."/>
            <person name="Amiraslanov A."/>
            <person name="Hajiyeva S."/>
            <person name="Abbasov M."/>
            <person name="Kaur K."/>
            <person name="Hamwieh A."/>
            <person name="Solovyev V."/>
            <person name="Salamov A."/>
            <person name="Braich B."/>
            <person name="Kosarev P."/>
            <person name="Mahmoud A."/>
            <person name="Hajiyev E."/>
            <person name="Babayeva S."/>
            <person name="Izzatullayeva V."/>
            <person name="Mammadov A."/>
            <person name="Mammadov A."/>
            <person name="Sharifova S."/>
            <person name="Ojaghi J."/>
            <person name="Eynullazada K."/>
            <person name="Bayramov B."/>
            <person name="Abdulazimova A."/>
            <person name="Shahmuradov I."/>
        </authorList>
    </citation>
    <scope>NUCLEOTIDE SEQUENCE [LARGE SCALE GENOMIC DNA]</scope>
    <source>
        <strain evidence="5">cv. AG2017</strain>
        <tissue evidence="4">Leaf</tissue>
    </source>
</reference>
<keyword evidence="1" id="KW-0649">Protein kinase inhibitor</keyword>
<evidence type="ECO:0000256" key="2">
    <source>
        <dbReference type="ARBA" id="ARBA00023306"/>
    </source>
</evidence>